<dbReference type="Proteomes" id="UP001500742">
    <property type="component" value="Unassembled WGS sequence"/>
</dbReference>
<sequence length="247" mass="28139">MPKRCYSKILCCFVIAFACKTAYAQSATDSARYDAAVNGVVNHFYQGVAEQSRIYNGYVYDSYDSSIKGSAYLDDIDAWRAGSVVYDKQDFENVSMIYDLYTDQLVVMLFNHASPIALVPEKVTSFDLHNRHFVRINNSNSGIKPGYYEQLYAGRSQVLKKVEKIIKSTSSSTGRERFFVPVHDVPDYYIKRDGTYYKVTSQGTVLDVFADKKKELKQYIKDKHIQFDGLFELSLSSVAGYYDSLTN</sequence>
<feature type="signal peptide" evidence="1">
    <location>
        <begin position="1"/>
        <end position="24"/>
    </location>
</feature>
<evidence type="ECO:0000313" key="3">
    <source>
        <dbReference type="Proteomes" id="UP001500742"/>
    </source>
</evidence>
<keyword evidence="1" id="KW-0732">Signal</keyword>
<feature type="chain" id="PRO_5045903004" evidence="1">
    <location>
        <begin position="25"/>
        <end position="247"/>
    </location>
</feature>
<dbReference type="RefSeq" id="WP_259095323.1">
    <property type="nucleotide sequence ID" value="NZ_BAAAZC010000055.1"/>
</dbReference>
<protein>
    <submittedName>
        <fullName evidence="2">Uncharacterized protein</fullName>
    </submittedName>
</protein>
<name>A0ABP7RAQ5_9SPHI</name>
<gene>
    <name evidence="2" type="ORF">GCM10022210_56720</name>
</gene>
<accession>A0ABP7RAQ5</accession>
<evidence type="ECO:0000313" key="2">
    <source>
        <dbReference type="EMBL" id="GAA3994964.1"/>
    </source>
</evidence>
<dbReference type="PROSITE" id="PS51257">
    <property type="entry name" value="PROKAR_LIPOPROTEIN"/>
    <property type="match status" value="1"/>
</dbReference>
<organism evidence="2 3">
    <name type="scientific">Mucilaginibacter dorajii</name>
    <dbReference type="NCBI Taxonomy" id="692994"/>
    <lineage>
        <taxon>Bacteria</taxon>
        <taxon>Pseudomonadati</taxon>
        <taxon>Bacteroidota</taxon>
        <taxon>Sphingobacteriia</taxon>
        <taxon>Sphingobacteriales</taxon>
        <taxon>Sphingobacteriaceae</taxon>
        <taxon>Mucilaginibacter</taxon>
    </lineage>
</organism>
<keyword evidence="3" id="KW-1185">Reference proteome</keyword>
<comment type="caution">
    <text evidence="2">The sequence shown here is derived from an EMBL/GenBank/DDBJ whole genome shotgun (WGS) entry which is preliminary data.</text>
</comment>
<proteinExistence type="predicted"/>
<dbReference type="EMBL" id="BAAAZC010000055">
    <property type="protein sequence ID" value="GAA3994964.1"/>
    <property type="molecule type" value="Genomic_DNA"/>
</dbReference>
<evidence type="ECO:0000256" key="1">
    <source>
        <dbReference type="SAM" id="SignalP"/>
    </source>
</evidence>
<reference evidence="3" key="1">
    <citation type="journal article" date="2019" name="Int. J. Syst. Evol. Microbiol.">
        <title>The Global Catalogue of Microorganisms (GCM) 10K type strain sequencing project: providing services to taxonomists for standard genome sequencing and annotation.</title>
        <authorList>
            <consortium name="The Broad Institute Genomics Platform"/>
            <consortium name="The Broad Institute Genome Sequencing Center for Infectious Disease"/>
            <person name="Wu L."/>
            <person name="Ma J."/>
        </authorList>
    </citation>
    <scope>NUCLEOTIDE SEQUENCE [LARGE SCALE GENOMIC DNA]</scope>
    <source>
        <strain evidence="3">JCM 16601</strain>
    </source>
</reference>